<sequence>MRVISSVAALAAVALAADDVKILTFRTCRQTSYTTEGNQIFAVDPQNPAAKTPVKIKGVQWFGTESIDGIPNGLWGKGSVQTNSGLNGTSLADMLQFLYDNKFNTVRIPLNGENIVNNTNLPKVTNIHGENKEIALFDKGFVPKEADFIARFVGSFQKYRIGTILDLHFLTAEPFPQDANWYYPSYDEPKYTKAYQVAEYLATNFCKPAYWNIIGIDLKNAMTDVTWPASAKDGNPKNDWATAADAIAARVNELCPQWIVFVTGASTGDFVPTGSKSKYKIWPGLNFANATKRPLAAKNVVYSPQAFTQAFTIGDDYLPPQYFNNPSSNCSKALIGDKATECVTIQNGQKVPNTKKSLACENSKYVCNNYEPLAPADMTKIYQTLLDQNLGDVVKDAKVPVVFSSFGGIYGASQPVQTTVLDLLIKYIGANTAGGIYYSLNPDTQMWLEGPAVPNKTVGVAHYGLMSSTSWQVANADLLAALATLPTSDLPCYGDVQPGPVNVKSAAPAAASMAMAVLIAALALLV</sequence>
<accession>A0A485KHY7</accession>
<keyword evidence="4" id="KW-0119">Carbohydrate metabolism</keyword>
<evidence type="ECO:0000256" key="6">
    <source>
        <dbReference type="ARBA" id="ARBA00023326"/>
    </source>
</evidence>
<dbReference type="Pfam" id="PF00150">
    <property type="entry name" value="Cellulase"/>
    <property type="match status" value="1"/>
</dbReference>
<dbReference type="PANTHER" id="PTHR35923">
    <property type="entry name" value="MAJOR EXTRACELLULAR ENDOGLUCANASE"/>
    <property type="match status" value="1"/>
</dbReference>
<proteinExistence type="inferred from homology"/>
<evidence type="ECO:0000313" key="10">
    <source>
        <dbReference type="EMBL" id="KAF0705775.1"/>
    </source>
</evidence>
<evidence type="ECO:0000256" key="7">
    <source>
        <dbReference type="RuleBase" id="RU361153"/>
    </source>
</evidence>
<dbReference type="EMBL" id="VJMH01003490">
    <property type="protein sequence ID" value="KAF0705775.1"/>
    <property type="molecule type" value="Genomic_DNA"/>
</dbReference>
<name>A0A485KHY7_9STRA</name>
<dbReference type="GO" id="GO:0004553">
    <property type="term" value="F:hydrolase activity, hydrolyzing O-glycosyl compounds"/>
    <property type="evidence" value="ECO:0007669"/>
    <property type="project" value="InterPro"/>
</dbReference>
<comment type="similarity">
    <text evidence="1 7">Belongs to the glycosyl hydrolase 5 (cellulase A) family.</text>
</comment>
<evidence type="ECO:0000256" key="2">
    <source>
        <dbReference type="ARBA" id="ARBA00022801"/>
    </source>
</evidence>
<dbReference type="EMBL" id="CAADRA010003502">
    <property type="protein sequence ID" value="VFT83884.1"/>
    <property type="molecule type" value="Genomic_DNA"/>
</dbReference>
<evidence type="ECO:0000256" key="8">
    <source>
        <dbReference type="SAM" id="SignalP"/>
    </source>
</evidence>
<keyword evidence="6" id="KW-0624">Polysaccharide degradation</keyword>
<evidence type="ECO:0000313" key="12">
    <source>
        <dbReference type="Proteomes" id="UP000332933"/>
    </source>
</evidence>
<keyword evidence="2 7" id="KW-0378">Hydrolase</keyword>
<dbReference type="SUPFAM" id="SSF51445">
    <property type="entry name" value="(Trans)glycosidases"/>
    <property type="match status" value="1"/>
</dbReference>
<evidence type="ECO:0000256" key="1">
    <source>
        <dbReference type="ARBA" id="ARBA00005641"/>
    </source>
</evidence>
<dbReference type="Gene3D" id="3.20.20.80">
    <property type="entry name" value="Glycosidases"/>
    <property type="match status" value="1"/>
</dbReference>
<keyword evidence="5 7" id="KW-0326">Glycosidase</keyword>
<protein>
    <submittedName>
        <fullName evidence="11">Aste57867_6932 protein</fullName>
    </submittedName>
</protein>
<keyword evidence="12" id="KW-1185">Reference proteome</keyword>
<dbReference type="PANTHER" id="PTHR35923:SF2">
    <property type="entry name" value="ENDOGLUCANASE"/>
    <property type="match status" value="1"/>
</dbReference>
<evidence type="ECO:0000259" key="9">
    <source>
        <dbReference type="Pfam" id="PF00150"/>
    </source>
</evidence>
<keyword evidence="3" id="KW-0136">Cellulose degradation</keyword>
<keyword evidence="8" id="KW-0732">Signal</keyword>
<reference evidence="11 12" key="1">
    <citation type="submission" date="2019-03" db="EMBL/GenBank/DDBJ databases">
        <authorList>
            <person name="Gaulin E."/>
            <person name="Dumas B."/>
        </authorList>
    </citation>
    <scope>NUCLEOTIDE SEQUENCE [LARGE SCALE GENOMIC DNA]</scope>
    <source>
        <strain evidence="11">CBS 568.67</strain>
    </source>
</reference>
<evidence type="ECO:0000256" key="4">
    <source>
        <dbReference type="ARBA" id="ARBA00023277"/>
    </source>
</evidence>
<feature type="signal peptide" evidence="8">
    <location>
        <begin position="1"/>
        <end position="16"/>
    </location>
</feature>
<dbReference type="Proteomes" id="UP000332933">
    <property type="component" value="Unassembled WGS sequence"/>
</dbReference>
<reference evidence="10" key="2">
    <citation type="submission" date="2019-06" db="EMBL/GenBank/DDBJ databases">
        <title>Genomics analysis of Aphanomyces spp. identifies a new class of oomycete effector associated with host adaptation.</title>
        <authorList>
            <person name="Gaulin E."/>
        </authorList>
    </citation>
    <scope>NUCLEOTIDE SEQUENCE</scope>
    <source>
        <strain evidence="10">CBS 578.67</strain>
    </source>
</reference>
<organism evidence="11 12">
    <name type="scientific">Aphanomyces stellatus</name>
    <dbReference type="NCBI Taxonomy" id="120398"/>
    <lineage>
        <taxon>Eukaryota</taxon>
        <taxon>Sar</taxon>
        <taxon>Stramenopiles</taxon>
        <taxon>Oomycota</taxon>
        <taxon>Saprolegniomycetes</taxon>
        <taxon>Saprolegniales</taxon>
        <taxon>Verrucalvaceae</taxon>
        <taxon>Aphanomyces</taxon>
    </lineage>
</organism>
<dbReference type="InterPro" id="IPR017853">
    <property type="entry name" value="GH"/>
</dbReference>
<evidence type="ECO:0000256" key="3">
    <source>
        <dbReference type="ARBA" id="ARBA00023001"/>
    </source>
</evidence>
<feature type="chain" id="PRO_5033827256" evidence="8">
    <location>
        <begin position="17"/>
        <end position="526"/>
    </location>
</feature>
<feature type="domain" description="Glycoside hydrolase family 5" evidence="9">
    <location>
        <begin position="79"/>
        <end position="442"/>
    </location>
</feature>
<dbReference type="OrthoDB" id="442731at2759"/>
<dbReference type="InterPro" id="IPR001547">
    <property type="entry name" value="Glyco_hydro_5"/>
</dbReference>
<dbReference type="AlphaFoldDB" id="A0A485KHY7"/>
<gene>
    <name evidence="11" type="primary">Aste57867_6932</name>
    <name evidence="10" type="ORF">As57867_006910</name>
    <name evidence="11" type="ORF">ASTE57867_6932</name>
</gene>
<evidence type="ECO:0000313" key="11">
    <source>
        <dbReference type="EMBL" id="VFT83884.1"/>
    </source>
</evidence>
<evidence type="ECO:0000256" key="5">
    <source>
        <dbReference type="ARBA" id="ARBA00023295"/>
    </source>
</evidence>
<dbReference type="GO" id="GO:0030245">
    <property type="term" value="P:cellulose catabolic process"/>
    <property type="evidence" value="ECO:0007669"/>
    <property type="project" value="UniProtKB-KW"/>
</dbReference>